<proteinExistence type="predicted"/>
<evidence type="ECO:0000313" key="3">
    <source>
        <dbReference type="Proteomes" id="UP001152622"/>
    </source>
</evidence>
<evidence type="ECO:0000256" key="1">
    <source>
        <dbReference type="SAM" id="MobiDB-lite"/>
    </source>
</evidence>
<gene>
    <name evidence="2" type="ORF">SKAU_G00413800</name>
</gene>
<keyword evidence="3" id="KW-1185">Reference proteome</keyword>
<reference evidence="2" key="1">
    <citation type="journal article" date="2023" name="Science">
        <title>Genome structures resolve the early diversification of teleost fishes.</title>
        <authorList>
            <person name="Parey E."/>
            <person name="Louis A."/>
            <person name="Montfort J."/>
            <person name="Bouchez O."/>
            <person name="Roques C."/>
            <person name="Iampietro C."/>
            <person name="Lluch J."/>
            <person name="Castinel A."/>
            <person name="Donnadieu C."/>
            <person name="Desvignes T."/>
            <person name="Floi Bucao C."/>
            <person name="Jouanno E."/>
            <person name="Wen M."/>
            <person name="Mejri S."/>
            <person name="Dirks R."/>
            <person name="Jansen H."/>
            <person name="Henkel C."/>
            <person name="Chen W.J."/>
            <person name="Zahm M."/>
            <person name="Cabau C."/>
            <person name="Klopp C."/>
            <person name="Thompson A.W."/>
            <person name="Robinson-Rechavi M."/>
            <person name="Braasch I."/>
            <person name="Lecointre G."/>
            <person name="Bobe J."/>
            <person name="Postlethwait J.H."/>
            <person name="Berthelot C."/>
            <person name="Roest Crollius H."/>
            <person name="Guiguen Y."/>
        </authorList>
    </citation>
    <scope>NUCLEOTIDE SEQUENCE</scope>
    <source>
        <strain evidence="2">WJC10195</strain>
    </source>
</reference>
<organism evidence="2 3">
    <name type="scientific">Synaphobranchus kaupii</name>
    <name type="common">Kaup's arrowtooth eel</name>
    <dbReference type="NCBI Taxonomy" id="118154"/>
    <lineage>
        <taxon>Eukaryota</taxon>
        <taxon>Metazoa</taxon>
        <taxon>Chordata</taxon>
        <taxon>Craniata</taxon>
        <taxon>Vertebrata</taxon>
        <taxon>Euteleostomi</taxon>
        <taxon>Actinopterygii</taxon>
        <taxon>Neopterygii</taxon>
        <taxon>Teleostei</taxon>
        <taxon>Anguilliformes</taxon>
        <taxon>Synaphobranchidae</taxon>
        <taxon>Synaphobranchus</taxon>
    </lineage>
</organism>
<dbReference type="AlphaFoldDB" id="A0A9Q1E6Z3"/>
<evidence type="ECO:0000313" key="2">
    <source>
        <dbReference type="EMBL" id="KAJ8333372.1"/>
    </source>
</evidence>
<accession>A0A9Q1E6Z3</accession>
<dbReference type="EMBL" id="JAINUF010000023">
    <property type="protein sequence ID" value="KAJ8333372.1"/>
    <property type="molecule type" value="Genomic_DNA"/>
</dbReference>
<feature type="region of interest" description="Disordered" evidence="1">
    <location>
        <begin position="46"/>
        <end position="84"/>
    </location>
</feature>
<comment type="caution">
    <text evidence="2">The sequence shown here is derived from an EMBL/GenBank/DDBJ whole genome shotgun (WGS) entry which is preliminary data.</text>
</comment>
<protein>
    <submittedName>
        <fullName evidence="2">Uncharacterized protein</fullName>
    </submittedName>
</protein>
<dbReference type="Proteomes" id="UP001152622">
    <property type="component" value="Chromosome 23"/>
</dbReference>
<sequence length="289" mass="30976">MLQTQIHLRPSSDSVCVGPQWNLAGQEQAARSPLITVLHLCKSAASGVPPHGPGARPHGPASEQPAPRQPAAGIGAGNPERPPHAAVAVNRPVRTASICRASVSRGEATTAYAAVWIGESAQGRLSSATTLMNRRAKPICFFPSFSCNFKHAQRPHHLRSLAHRVPSREQGKPPAVGQRPQRIINRASELHLRPSRPPLCAGEGWTGRARPKTADARSTFGGLGHATAAGQPALTCLSCGILWANMFEAGSVPGRRRVSNLPGPWERRRKRGALLRALRRWPHVGAETQ</sequence>
<name>A0A9Q1E6Z3_SYNKA</name>
<feature type="compositionally biased region" description="Low complexity" evidence="1">
    <location>
        <begin position="47"/>
        <end position="61"/>
    </location>
</feature>